<reference evidence="2 3" key="1">
    <citation type="submission" date="2020-10" db="EMBL/GenBank/DDBJ databases">
        <title>Connecting structure to function with the recovery of over 1000 high-quality activated sludge metagenome-assembled genomes encoding full-length rRNA genes using long-read sequencing.</title>
        <authorList>
            <person name="Singleton C.M."/>
            <person name="Petriglieri F."/>
            <person name="Kristensen J.M."/>
            <person name="Kirkegaard R.H."/>
            <person name="Michaelsen T.Y."/>
            <person name="Andersen M.H."/>
            <person name="Karst S.M."/>
            <person name="Dueholm M.S."/>
            <person name="Nielsen P.H."/>
            <person name="Albertsen M."/>
        </authorList>
    </citation>
    <scope>NUCLEOTIDE SEQUENCE [LARGE SCALE GENOMIC DNA]</scope>
    <source>
        <strain evidence="2">AalE_18-Q3-R2-46_BAT3C.188</strain>
    </source>
</reference>
<dbReference type="EMBL" id="JADIXZ010000004">
    <property type="protein sequence ID" value="MBK6300956.1"/>
    <property type="molecule type" value="Genomic_DNA"/>
</dbReference>
<feature type="compositionally biased region" description="Pro residues" evidence="1">
    <location>
        <begin position="21"/>
        <end position="32"/>
    </location>
</feature>
<protein>
    <submittedName>
        <fullName evidence="2">Uncharacterized protein</fullName>
    </submittedName>
</protein>
<sequence>MPVLTVGTGQPTTTATLTPTALPPPTPPPIPPPTPALTLPGGGTTVFPDRRLVGFSGYPGAPALGRLGVGNLDERGADITALAGEYAAGRRPLPVFELIATVVHSRPGADGLYRTRIDEGVVRRHLEAARRHGAILLLNIQPGRAAFLDEVKHWEPWLREPDVGLALDPEWAVTAGQVPGKVFGRTTGAELDAIAAYVAGIVAPNRLPEKVMVYHQLSRSIVREPSGLQPHPGVTLVVSVDGIGSRAQKAATWRSIVAETPITSTRGSNSSTTKTPRSDRS</sequence>
<evidence type="ECO:0000256" key="1">
    <source>
        <dbReference type="SAM" id="MobiDB-lite"/>
    </source>
</evidence>
<feature type="compositionally biased region" description="Low complexity" evidence="1">
    <location>
        <begin position="1"/>
        <end position="20"/>
    </location>
</feature>
<dbReference type="Proteomes" id="UP000718281">
    <property type="component" value="Unassembled WGS sequence"/>
</dbReference>
<name>A0A934X4J5_9MICO</name>
<feature type="compositionally biased region" description="Polar residues" evidence="1">
    <location>
        <begin position="261"/>
        <end position="275"/>
    </location>
</feature>
<gene>
    <name evidence="2" type="ORF">IPF40_07855</name>
</gene>
<proteinExistence type="predicted"/>
<accession>A0A934X4J5</accession>
<dbReference type="AlphaFoldDB" id="A0A934X4J5"/>
<feature type="region of interest" description="Disordered" evidence="1">
    <location>
        <begin position="261"/>
        <end position="281"/>
    </location>
</feature>
<evidence type="ECO:0000313" key="2">
    <source>
        <dbReference type="EMBL" id="MBK6300956.1"/>
    </source>
</evidence>
<comment type="caution">
    <text evidence="2">The sequence shown here is derived from an EMBL/GenBank/DDBJ whole genome shotgun (WGS) entry which is preliminary data.</text>
</comment>
<evidence type="ECO:0000313" key="3">
    <source>
        <dbReference type="Proteomes" id="UP000718281"/>
    </source>
</evidence>
<organism evidence="2 3">
    <name type="scientific">Candidatus Phosphoribacter hodrii</name>
    <dbReference type="NCBI Taxonomy" id="2953743"/>
    <lineage>
        <taxon>Bacteria</taxon>
        <taxon>Bacillati</taxon>
        <taxon>Actinomycetota</taxon>
        <taxon>Actinomycetes</taxon>
        <taxon>Micrococcales</taxon>
        <taxon>Dermatophilaceae</taxon>
        <taxon>Candidatus Phosphoribacter</taxon>
    </lineage>
</organism>
<feature type="region of interest" description="Disordered" evidence="1">
    <location>
        <begin position="1"/>
        <end position="32"/>
    </location>
</feature>